<evidence type="ECO:0000313" key="3">
    <source>
        <dbReference type="Proteomes" id="UP001232148"/>
    </source>
</evidence>
<dbReference type="Proteomes" id="UP001232148">
    <property type="component" value="Unassembled WGS sequence"/>
</dbReference>
<reference evidence="2" key="1">
    <citation type="submission" date="2021-06" db="EMBL/GenBank/DDBJ databases">
        <title>Comparative genomics, transcriptomics and evolutionary studies reveal genomic signatures of adaptation to plant cell wall in hemibiotrophic fungi.</title>
        <authorList>
            <consortium name="DOE Joint Genome Institute"/>
            <person name="Baroncelli R."/>
            <person name="Diaz J.F."/>
            <person name="Benocci T."/>
            <person name="Peng M."/>
            <person name="Battaglia E."/>
            <person name="Haridas S."/>
            <person name="Andreopoulos W."/>
            <person name="Labutti K."/>
            <person name="Pangilinan J."/>
            <person name="Floch G.L."/>
            <person name="Makela M.R."/>
            <person name="Henrissat B."/>
            <person name="Grigoriev I.V."/>
            <person name="Crouch J.A."/>
            <person name="De Vries R.P."/>
            <person name="Sukno S.A."/>
            <person name="Thon M.R."/>
        </authorList>
    </citation>
    <scope>NUCLEOTIDE SEQUENCE</scope>
    <source>
        <strain evidence="2">MAFF235873</strain>
    </source>
</reference>
<evidence type="ECO:0000313" key="2">
    <source>
        <dbReference type="EMBL" id="KAK2034827.1"/>
    </source>
</evidence>
<proteinExistence type="predicted"/>
<dbReference type="AlphaFoldDB" id="A0AAD9M7F7"/>
<keyword evidence="3" id="KW-1185">Reference proteome</keyword>
<gene>
    <name evidence="2" type="ORF">LX32DRAFT_340338</name>
</gene>
<protein>
    <submittedName>
        <fullName evidence="2">Uncharacterized protein</fullName>
    </submittedName>
</protein>
<feature type="region of interest" description="Disordered" evidence="1">
    <location>
        <begin position="130"/>
        <end position="169"/>
    </location>
</feature>
<accession>A0AAD9M7F7</accession>
<dbReference type="EMBL" id="MU842812">
    <property type="protein sequence ID" value="KAK2034827.1"/>
    <property type="molecule type" value="Genomic_DNA"/>
</dbReference>
<sequence length="189" mass="20652">MPSTANPHHQPNPPYSSPFLVISLSLPQPTSAPSMPCYNVLRNLWPSPYHRQAHCTLYVPTHATVPALPTYPVPSCSAKSANAGGGGGGGVANRACRHHPHHGTARKGGGSFMLKCSNVHAALFTTPAARPSDPSYSAKEKYREWKKSATRWEGANKPKEKERKKKHKHNNKISLIIPELTLIRPPFSL</sequence>
<evidence type="ECO:0000256" key="1">
    <source>
        <dbReference type="SAM" id="MobiDB-lite"/>
    </source>
</evidence>
<name>A0AAD9M7F7_9PEZI</name>
<organism evidence="2 3">
    <name type="scientific">Colletotrichum zoysiae</name>
    <dbReference type="NCBI Taxonomy" id="1216348"/>
    <lineage>
        <taxon>Eukaryota</taxon>
        <taxon>Fungi</taxon>
        <taxon>Dikarya</taxon>
        <taxon>Ascomycota</taxon>
        <taxon>Pezizomycotina</taxon>
        <taxon>Sordariomycetes</taxon>
        <taxon>Hypocreomycetidae</taxon>
        <taxon>Glomerellales</taxon>
        <taxon>Glomerellaceae</taxon>
        <taxon>Colletotrichum</taxon>
        <taxon>Colletotrichum graminicola species complex</taxon>
    </lineage>
</organism>
<feature type="compositionally biased region" description="Basic and acidic residues" evidence="1">
    <location>
        <begin position="138"/>
        <end position="147"/>
    </location>
</feature>
<comment type="caution">
    <text evidence="2">The sequence shown here is derived from an EMBL/GenBank/DDBJ whole genome shotgun (WGS) entry which is preliminary data.</text>
</comment>